<protein>
    <recommendedName>
        <fullName evidence="3">Serine/threonine protein phosphatase</fullName>
    </recommendedName>
</protein>
<evidence type="ECO:0008006" key="3">
    <source>
        <dbReference type="Google" id="ProtNLM"/>
    </source>
</evidence>
<dbReference type="SUPFAM" id="SSF56112">
    <property type="entry name" value="Protein kinase-like (PK-like)"/>
    <property type="match status" value="1"/>
</dbReference>
<reference evidence="1" key="2">
    <citation type="submission" date="2020-09" db="EMBL/GenBank/DDBJ databases">
        <authorList>
            <person name="Sun Q."/>
            <person name="Ohkuma M."/>
        </authorList>
    </citation>
    <scope>NUCLEOTIDE SEQUENCE</scope>
    <source>
        <strain evidence="1">JCM 30804</strain>
    </source>
</reference>
<dbReference type="AlphaFoldDB" id="A0A917JM24"/>
<gene>
    <name evidence="1" type="ORF">GCM10009332_12040</name>
</gene>
<dbReference type="Proteomes" id="UP000613743">
    <property type="component" value="Unassembled WGS sequence"/>
</dbReference>
<dbReference type="EMBL" id="BMPZ01000002">
    <property type="protein sequence ID" value="GGI76234.1"/>
    <property type="molecule type" value="Genomic_DNA"/>
</dbReference>
<comment type="caution">
    <text evidence="1">The sequence shown here is derived from an EMBL/GenBank/DDBJ whole genome shotgun (WGS) entry which is preliminary data.</text>
</comment>
<reference evidence="1" key="1">
    <citation type="journal article" date="2014" name="Int. J. Syst. Evol. Microbiol.">
        <title>Complete genome sequence of Corynebacterium casei LMG S-19264T (=DSM 44701T), isolated from a smear-ripened cheese.</title>
        <authorList>
            <consortium name="US DOE Joint Genome Institute (JGI-PGF)"/>
            <person name="Walter F."/>
            <person name="Albersmeier A."/>
            <person name="Kalinowski J."/>
            <person name="Ruckert C."/>
        </authorList>
    </citation>
    <scope>NUCLEOTIDE SEQUENCE</scope>
    <source>
        <strain evidence="1">JCM 30804</strain>
    </source>
</reference>
<proteinExistence type="predicted"/>
<dbReference type="InterPro" id="IPR011009">
    <property type="entry name" value="Kinase-like_dom_sf"/>
</dbReference>
<dbReference type="RefSeq" id="WP_188918853.1">
    <property type="nucleotide sequence ID" value="NZ_BMPZ01000002.1"/>
</dbReference>
<evidence type="ECO:0000313" key="1">
    <source>
        <dbReference type="EMBL" id="GGI76234.1"/>
    </source>
</evidence>
<accession>A0A917JM24</accession>
<organism evidence="1 2">
    <name type="scientific">Shewanella gelidii</name>
    <dbReference type="NCBI Taxonomy" id="1642821"/>
    <lineage>
        <taxon>Bacteria</taxon>
        <taxon>Pseudomonadati</taxon>
        <taxon>Pseudomonadota</taxon>
        <taxon>Gammaproteobacteria</taxon>
        <taxon>Alteromonadales</taxon>
        <taxon>Shewanellaceae</taxon>
        <taxon>Shewanella</taxon>
    </lineage>
</organism>
<keyword evidence="2" id="KW-1185">Reference proteome</keyword>
<name>A0A917JM24_9GAMM</name>
<dbReference type="Gene3D" id="1.10.510.10">
    <property type="entry name" value="Transferase(Phosphotransferase) domain 1"/>
    <property type="match status" value="1"/>
</dbReference>
<sequence length="240" mass="27527">MKLSSLEKHVQSLRQQQPNKRVFSFEYEHKKYWLKQVEKVRGAMKLLKSDPQQLLTTEIDTLKRYNQLKAPVPVVACSGTDFVVIEDAGVTLKHLFLKQKLTTEQALPVVQVVGKALAELHAQGLNHGRPALRDIAWRDGKVTFIDFEAYRADMDILSLQSRDLLVLIHSFYRDLGEAGHTLVHQAVAAYREAGGEDVWQHALAKMRRLSWLEMLLRPIKPIAGKDLRPLYPMMDFIKSF</sequence>
<evidence type="ECO:0000313" key="2">
    <source>
        <dbReference type="Proteomes" id="UP000613743"/>
    </source>
</evidence>